<evidence type="ECO:0000313" key="1">
    <source>
        <dbReference type="EMBL" id="QRC95165.1"/>
    </source>
</evidence>
<keyword evidence="2" id="KW-1185">Reference proteome</keyword>
<protein>
    <submittedName>
        <fullName evidence="1">Uncharacterized protein</fullName>
    </submittedName>
</protein>
<name>A0A7U2F1V8_PHANO</name>
<dbReference type="VEuPathDB" id="FungiDB:JI435_406950"/>
<organism evidence="1 2">
    <name type="scientific">Phaeosphaeria nodorum (strain SN15 / ATCC MYA-4574 / FGSC 10173)</name>
    <name type="common">Glume blotch fungus</name>
    <name type="synonym">Parastagonospora nodorum</name>
    <dbReference type="NCBI Taxonomy" id="321614"/>
    <lineage>
        <taxon>Eukaryota</taxon>
        <taxon>Fungi</taxon>
        <taxon>Dikarya</taxon>
        <taxon>Ascomycota</taxon>
        <taxon>Pezizomycotina</taxon>
        <taxon>Dothideomycetes</taxon>
        <taxon>Pleosporomycetidae</taxon>
        <taxon>Pleosporales</taxon>
        <taxon>Pleosporineae</taxon>
        <taxon>Phaeosphaeriaceae</taxon>
        <taxon>Parastagonospora</taxon>
    </lineage>
</organism>
<proteinExistence type="predicted"/>
<gene>
    <name evidence="1" type="ORF">JI435_406950</name>
</gene>
<dbReference type="AlphaFoldDB" id="A0A7U2F1V8"/>
<evidence type="ECO:0000313" key="2">
    <source>
        <dbReference type="Proteomes" id="UP000663193"/>
    </source>
</evidence>
<reference evidence="2" key="1">
    <citation type="journal article" date="2021" name="BMC Genomics">
        <title>Chromosome-level genome assembly and manually-curated proteome of model necrotroph Parastagonospora nodorum Sn15 reveals a genome-wide trove of candidate effector homologs, and redundancy of virulence-related functions within an accessory chromosome.</title>
        <authorList>
            <person name="Bertazzoni S."/>
            <person name="Jones D.A.B."/>
            <person name="Phan H.T."/>
            <person name="Tan K.-C."/>
            <person name="Hane J.K."/>
        </authorList>
    </citation>
    <scope>NUCLEOTIDE SEQUENCE [LARGE SCALE GENOMIC DNA]</scope>
    <source>
        <strain evidence="2">SN15 / ATCC MYA-4574 / FGSC 10173)</strain>
    </source>
</reference>
<accession>A0A7U2F1V8</accession>
<sequence length="61" mass="6805">MRWKRAENLFATQNTALAPVDALSAPTQHCGKTGKHLDFWLEACRDQTDELMGRVTSVSLS</sequence>
<dbReference type="Proteomes" id="UP000663193">
    <property type="component" value="Chromosome 5"/>
</dbReference>
<dbReference type="EMBL" id="CP069027">
    <property type="protein sequence ID" value="QRC95165.1"/>
    <property type="molecule type" value="Genomic_DNA"/>
</dbReference>